<organism evidence="1 2">
    <name type="scientific">Haloferax gibbonsii</name>
    <dbReference type="NCBI Taxonomy" id="35746"/>
    <lineage>
        <taxon>Archaea</taxon>
        <taxon>Methanobacteriati</taxon>
        <taxon>Methanobacteriota</taxon>
        <taxon>Stenosarchaea group</taxon>
        <taxon>Halobacteria</taxon>
        <taxon>Halobacteriales</taxon>
        <taxon>Haloferacaceae</taxon>
        <taxon>Haloferax</taxon>
    </lineage>
</organism>
<keyword evidence="1" id="KW-0614">Plasmid</keyword>
<gene>
    <name evidence="1" type="ORF">HfgLR_25210</name>
</gene>
<dbReference type="EMBL" id="CP063208">
    <property type="protein sequence ID" value="QOS14119.1"/>
    <property type="molecule type" value="Genomic_DNA"/>
</dbReference>
<protein>
    <submittedName>
        <fullName evidence="1">Uncharacterized protein</fullName>
    </submittedName>
</protein>
<evidence type="ECO:0000313" key="2">
    <source>
        <dbReference type="Proteomes" id="UP000663064"/>
    </source>
</evidence>
<accession>A0A871BN05</accession>
<dbReference type="GeneID" id="59461637"/>
<dbReference type="Proteomes" id="UP000663064">
    <property type="component" value="Plasmid pHGLR3"/>
</dbReference>
<sequence>MSLTKFYHYNVWIAGDDGRRLAPTEIISDDAFSNELYQISTSGEKNYHARFQQMDTNLYHGVLVRTKDEDGFVRLSLDGGLGPLSDATEDRGEAGDIDYDYVDFALRVGSAKIDLLIEVGFQTPGIGVAKQYLNEHIEFDEEHEMEHETDIRDLDDEKVERLLDSHLKKVEISFKKNPQTYAELEPDDAIRSLIDDSYRLKFEASLHQDKDAESTRVDEFIDRFSSLLGVNEDSVEQSISKIDFPRIMHTFRIEGIESDEEEIEDNLADIVKKEEIDTTGYGIFDSRLGEELCERI</sequence>
<name>A0A871BN05_HALGI</name>
<reference evidence="1" key="1">
    <citation type="journal article" date="2021" name="Front. Microbiol.">
        <title>Cellular and Genomic Properties of Haloferax gibbonsii LR2-5, the Host of Euryarchaeal Virus HFTV1.</title>
        <authorList>
            <person name="Tittes C."/>
            <person name="Schwarzer S."/>
            <person name="Pfeiffer F."/>
            <person name="Dyall-Smith M."/>
            <person name="Rodriguez-Franco M."/>
            <person name="Oksanen H.M."/>
            <person name="Quax T.E.F."/>
        </authorList>
    </citation>
    <scope>NUCLEOTIDE SEQUENCE</scope>
    <source>
        <strain evidence="1">LR2-5</strain>
    </source>
</reference>
<dbReference type="AlphaFoldDB" id="A0A871BN05"/>
<proteinExistence type="predicted"/>
<evidence type="ECO:0000313" key="1">
    <source>
        <dbReference type="EMBL" id="QOS14119.1"/>
    </source>
</evidence>
<dbReference type="RefSeq" id="WP_193494199.1">
    <property type="nucleotide sequence ID" value="NZ_CP063208.1"/>
</dbReference>
<geneLocation type="plasmid" evidence="1 2">
    <name>pHGLR3</name>
</geneLocation>